<keyword evidence="2" id="KW-1185">Reference proteome</keyword>
<protein>
    <submittedName>
        <fullName evidence="1">Uncharacterized protein</fullName>
    </submittedName>
</protein>
<accession>A0A0U9HKC4</accession>
<reference evidence="1 2" key="1">
    <citation type="journal article" date="2014" name="Nat. Commun.">
        <title>Klebsormidium flaccidum genome reveals primary factors for plant terrestrial adaptation.</title>
        <authorList>
            <person name="Hori K."/>
            <person name="Maruyama F."/>
            <person name="Fujisawa T."/>
            <person name="Togashi T."/>
            <person name="Yamamoto N."/>
            <person name="Seo M."/>
            <person name="Sato S."/>
            <person name="Yamada T."/>
            <person name="Mori H."/>
            <person name="Tajima N."/>
            <person name="Moriyama T."/>
            <person name="Ikeuchi M."/>
            <person name="Watanabe M."/>
            <person name="Wada H."/>
            <person name="Kobayashi K."/>
            <person name="Saito M."/>
            <person name="Masuda T."/>
            <person name="Sasaki-Sekimoto Y."/>
            <person name="Mashiguchi K."/>
            <person name="Awai K."/>
            <person name="Shimojima M."/>
            <person name="Masuda S."/>
            <person name="Iwai M."/>
            <person name="Nobusawa T."/>
            <person name="Narise T."/>
            <person name="Kondo S."/>
            <person name="Saito H."/>
            <person name="Sato R."/>
            <person name="Murakawa M."/>
            <person name="Ihara Y."/>
            <person name="Oshima-Yamada Y."/>
            <person name="Ohtaka K."/>
            <person name="Satoh M."/>
            <person name="Sonobe K."/>
            <person name="Ishii M."/>
            <person name="Ohtani R."/>
            <person name="Kanamori-Sato M."/>
            <person name="Honoki R."/>
            <person name="Miyazaki D."/>
            <person name="Mochizuki H."/>
            <person name="Umetsu J."/>
            <person name="Higashi K."/>
            <person name="Shibata D."/>
            <person name="Kamiya Y."/>
            <person name="Sato N."/>
            <person name="Nakamura Y."/>
            <person name="Tabata S."/>
            <person name="Ida S."/>
            <person name="Kurokawa K."/>
            <person name="Ohta H."/>
        </authorList>
    </citation>
    <scope>NUCLEOTIDE SEQUENCE [LARGE SCALE GENOMIC DNA]</scope>
    <source>
        <strain evidence="1 2">NIES-2285</strain>
    </source>
</reference>
<gene>
    <name evidence="1" type="ORF">KFL_002880060</name>
</gene>
<dbReference type="AlphaFoldDB" id="A0A0U9HKC4"/>
<dbReference type="Proteomes" id="UP000054558">
    <property type="component" value="Unassembled WGS sequence"/>
</dbReference>
<dbReference type="Gene3D" id="2.60.120.10">
    <property type="entry name" value="Jelly Rolls"/>
    <property type="match status" value="1"/>
</dbReference>
<evidence type="ECO:0000313" key="1">
    <source>
        <dbReference type="EMBL" id="GAQ86422.1"/>
    </source>
</evidence>
<proteinExistence type="predicted"/>
<dbReference type="OrthoDB" id="199711at2759"/>
<dbReference type="SUPFAM" id="SSF51182">
    <property type="entry name" value="RmlC-like cupins"/>
    <property type="match status" value="1"/>
</dbReference>
<name>A0A0U9HKC4_KLENI</name>
<dbReference type="CDD" id="cd07009">
    <property type="entry name" value="cupin_BLL0285-like"/>
    <property type="match status" value="1"/>
</dbReference>
<dbReference type="OMA" id="WHENPAP"/>
<organism evidence="1 2">
    <name type="scientific">Klebsormidium nitens</name>
    <name type="common">Green alga</name>
    <name type="synonym">Ulothrix nitens</name>
    <dbReference type="NCBI Taxonomy" id="105231"/>
    <lineage>
        <taxon>Eukaryota</taxon>
        <taxon>Viridiplantae</taxon>
        <taxon>Streptophyta</taxon>
        <taxon>Klebsormidiophyceae</taxon>
        <taxon>Klebsormidiales</taxon>
        <taxon>Klebsormidiaceae</taxon>
        <taxon>Klebsormidium</taxon>
    </lineage>
</organism>
<dbReference type="EMBL" id="DF237237">
    <property type="protein sequence ID" value="GAQ86422.1"/>
    <property type="molecule type" value="Genomic_DNA"/>
</dbReference>
<dbReference type="InterPro" id="IPR011051">
    <property type="entry name" value="RmlC_Cupin_sf"/>
</dbReference>
<evidence type="ECO:0000313" key="2">
    <source>
        <dbReference type="Proteomes" id="UP000054558"/>
    </source>
</evidence>
<dbReference type="InterPro" id="IPR014710">
    <property type="entry name" value="RmlC-like_jellyroll"/>
</dbReference>
<sequence>MPLSMGLKVSMSRERKRRGLVAGMAQSDAQDPNFPYVHLWVSADGETHLQECTFQNFEKKTYAAGTDPQFTLTAPSPTKVVLTELVPHTQQEWHAAPAVQMVTCTAGSWYVKTSDGTRREFKVGDILFQDNTKESPAAKEPHHFSGTVGEGPCQQVIVQMSRTPEVDNPGPL</sequence>